<name>A0A6J4MKF3_9BACT</name>
<dbReference type="AlphaFoldDB" id="A0A6J4MKF3"/>
<organism evidence="1">
    <name type="scientific">uncultured Gemmatimonadota bacterium</name>
    <dbReference type="NCBI Taxonomy" id="203437"/>
    <lineage>
        <taxon>Bacteria</taxon>
        <taxon>Pseudomonadati</taxon>
        <taxon>Gemmatimonadota</taxon>
        <taxon>environmental samples</taxon>
    </lineage>
</organism>
<reference evidence="1" key="1">
    <citation type="submission" date="2020-02" db="EMBL/GenBank/DDBJ databases">
        <authorList>
            <person name="Meier V. D."/>
        </authorList>
    </citation>
    <scope>NUCLEOTIDE SEQUENCE</scope>
    <source>
        <strain evidence="1">AVDCRST_MAG68</strain>
    </source>
</reference>
<evidence type="ECO:0000313" key="1">
    <source>
        <dbReference type="EMBL" id="CAA9361905.1"/>
    </source>
</evidence>
<feature type="non-terminal residue" evidence="1">
    <location>
        <position position="159"/>
    </location>
</feature>
<gene>
    <name evidence="1" type="ORF">AVDCRST_MAG68-4519</name>
</gene>
<proteinExistence type="predicted"/>
<accession>A0A6J4MKF3</accession>
<dbReference type="EMBL" id="CADCTW010000205">
    <property type="protein sequence ID" value="CAA9361905.1"/>
    <property type="molecule type" value="Genomic_DNA"/>
</dbReference>
<protein>
    <submittedName>
        <fullName evidence="1">Uncharacterized protein</fullName>
    </submittedName>
</protein>
<sequence>VRHREHRLPRVVQELAGQQHAHPRQDAAWGRQVRLLGPAQQRPLGKAQRGGQVAPVATLGHHLGGGHQQGARAAGQVRRERALQQALQRPPLRRAQTPRDRLQRVFLVQGDDLLHPPLAQRAQVPHPPALHLQRCDHGGGGELPQQRAQLRRQLRLGAV</sequence>
<feature type="non-terminal residue" evidence="1">
    <location>
        <position position="1"/>
    </location>
</feature>